<sequence length="46" mass="4892">MNHTGQSYCASSYTITGPWVLSICDTVYGDCSRSDSGEDAAIMVKA</sequence>
<name>A0A087BT11_9BIFI</name>
<keyword evidence="2" id="KW-1185">Reference proteome</keyword>
<protein>
    <submittedName>
        <fullName evidence="1">Uncharacterized protein</fullName>
    </submittedName>
</protein>
<dbReference type="EMBL" id="JGZD01000002">
    <property type="protein sequence ID" value="KFI74161.1"/>
    <property type="molecule type" value="Genomic_DNA"/>
</dbReference>
<dbReference type="STRING" id="1693.BMIN_1200"/>
<dbReference type="AlphaFoldDB" id="A0A087BT11"/>
<proteinExistence type="predicted"/>
<dbReference type="Proteomes" id="UP000029014">
    <property type="component" value="Unassembled WGS sequence"/>
</dbReference>
<reference evidence="1 2" key="1">
    <citation type="submission" date="2014-03" db="EMBL/GenBank/DDBJ databases">
        <title>Genomics of Bifidobacteria.</title>
        <authorList>
            <person name="Ventura M."/>
            <person name="Milani C."/>
            <person name="Lugli G.A."/>
        </authorList>
    </citation>
    <scope>NUCLEOTIDE SEQUENCE [LARGE SCALE GENOMIC DNA]</scope>
    <source>
        <strain evidence="1 2">LMG 11592</strain>
    </source>
</reference>
<comment type="caution">
    <text evidence="1">The sequence shown here is derived from an EMBL/GenBank/DDBJ whole genome shotgun (WGS) entry which is preliminary data.</text>
</comment>
<evidence type="ECO:0000313" key="2">
    <source>
        <dbReference type="Proteomes" id="UP000029014"/>
    </source>
</evidence>
<gene>
    <name evidence="1" type="ORF">BMIN_1200</name>
</gene>
<evidence type="ECO:0000313" key="1">
    <source>
        <dbReference type="EMBL" id="KFI74161.1"/>
    </source>
</evidence>
<organism evidence="1 2">
    <name type="scientific">Bifidobacterium minimum</name>
    <dbReference type="NCBI Taxonomy" id="1693"/>
    <lineage>
        <taxon>Bacteria</taxon>
        <taxon>Bacillati</taxon>
        <taxon>Actinomycetota</taxon>
        <taxon>Actinomycetes</taxon>
        <taxon>Bifidobacteriales</taxon>
        <taxon>Bifidobacteriaceae</taxon>
        <taxon>Bifidobacterium</taxon>
    </lineage>
</organism>
<accession>A0A087BT11</accession>